<sequence>MRWQGAGGINFSPVDAAPFGVAGDRTTIITTDYYTDFIGIFATSQMKKKNIIFLLFSFVFQNEPCQHNLQNIMFNNVLKIEESRSPCCAMKYFRSTSNGITTSTAIKFYLRHLLFLKNGM</sequence>
<protein>
    <submittedName>
        <fullName evidence="1">Uncharacterized protein</fullName>
    </submittedName>
</protein>
<name>A0A2S2PAZ7_SCHGA</name>
<dbReference type="AlphaFoldDB" id="A0A2S2PAZ7"/>
<proteinExistence type="predicted"/>
<evidence type="ECO:0000313" key="1">
    <source>
        <dbReference type="EMBL" id="MBY26348.1"/>
    </source>
</evidence>
<accession>A0A2S2PAZ7</accession>
<gene>
    <name evidence="1" type="ORF">g.2940</name>
</gene>
<organism evidence="1">
    <name type="scientific">Schizaphis graminum</name>
    <name type="common">Green bug aphid</name>
    <dbReference type="NCBI Taxonomy" id="13262"/>
    <lineage>
        <taxon>Eukaryota</taxon>
        <taxon>Metazoa</taxon>
        <taxon>Ecdysozoa</taxon>
        <taxon>Arthropoda</taxon>
        <taxon>Hexapoda</taxon>
        <taxon>Insecta</taxon>
        <taxon>Pterygota</taxon>
        <taxon>Neoptera</taxon>
        <taxon>Paraneoptera</taxon>
        <taxon>Hemiptera</taxon>
        <taxon>Sternorrhyncha</taxon>
        <taxon>Aphidomorpha</taxon>
        <taxon>Aphidoidea</taxon>
        <taxon>Aphididae</taxon>
        <taxon>Aphidini</taxon>
        <taxon>Schizaphis</taxon>
    </lineage>
</organism>
<reference evidence="1" key="1">
    <citation type="submission" date="2018-04" db="EMBL/GenBank/DDBJ databases">
        <title>Transcriptome of Schizaphis graminum biotype I.</title>
        <authorList>
            <person name="Scully E.D."/>
            <person name="Geib S.M."/>
            <person name="Palmer N.A."/>
            <person name="Koch K."/>
            <person name="Bradshaw J."/>
            <person name="Heng-Moss T."/>
            <person name="Sarath G."/>
        </authorList>
    </citation>
    <scope>NUCLEOTIDE SEQUENCE</scope>
</reference>
<dbReference type="EMBL" id="GGMR01013729">
    <property type="protein sequence ID" value="MBY26348.1"/>
    <property type="molecule type" value="Transcribed_RNA"/>
</dbReference>